<evidence type="ECO:0000313" key="2">
    <source>
        <dbReference type="Proteomes" id="UP000324222"/>
    </source>
</evidence>
<organism evidence="1 2">
    <name type="scientific">Portunus trituberculatus</name>
    <name type="common">Swimming crab</name>
    <name type="synonym">Neptunus trituberculatus</name>
    <dbReference type="NCBI Taxonomy" id="210409"/>
    <lineage>
        <taxon>Eukaryota</taxon>
        <taxon>Metazoa</taxon>
        <taxon>Ecdysozoa</taxon>
        <taxon>Arthropoda</taxon>
        <taxon>Crustacea</taxon>
        <taxon>Multicrustacea</taxon>
        <taxon>Malacostraca</taxon>
        <taxon>Eumalacostraca</taxon>
        <taxon>Eucarida</taxon>
        <taxon>Decapoda</taxon>
        <taxon>Pleocyemata</taxon>
        <taxon>Brachyura</taxon>
        <taxon>Eubrachyura</taxon>
        <taxon>Portunoidea</taxon>
        <taxon>Portunidae</taxon>
        <taxon>Portuninae</taxon>
        <taxon>Portunus</taxon>
    </lineage>
</organism>
<accession>A0A5B7IIC1</accession>
<keyword evidence="2" id="KW-1185">Reference proteome</keyword>
<evidence type="ECO:0000313" key="1">
    <source>
        <dbReference type="EMBL" id="MPC85231.1"/>
    </source>
</evidence>
<dbReference type="Proteomes" id="UP000324222">
    <property type="component" value="Unassembled WGS sequence"/>
</dbReference>
<gene>
    <name evidence="1" type="ORF">E2C01_079995</name>
</gene>
<protein>
    <submittedName>
        <fullName evidence="1">Uncharacterized protein</fullName>
    </submittedName>
</protein>
<dbReference type="AlphaFoldDB" id="A0A5B7IIC1"/>
<sequence>MVPARGLDYTALDTPALSSSIPLTSPPHSSIRSLTRHPSLTLPLLSPSHHNASVSPHLCPALALPSPSLSLRQPRQSPSLISLYPPVRLTFITVSHFNGASVGTSRLNS</sequence>
<comment type="caution">
    <text evidence="1">The sequence shown here is derived from an EMBL/GenBank/DDBJ whole genome shotgun (WGS) entry which is preliminary data.</text>
</comment>
<reference evidence="1 2" key="1">
    <citation type="submission" date="2019-05" db="EMBL/GenBank/DDBJ databases">
        <title>Another draft genome of Portunus trituberculatus and its Hox gene families provides insights of decapod evolution.</title>
        <authorList>
            <person name="Jeong J.-H."/>
            <person name="Song I."/>
            <person name="Kim S."/>
            <person name="Choi T."/>
            <person name="Kim D."/>
            <person name="Ryu S."/>
            <person name="Kim W."/>
        </authorList>
    </citation>
    <scope>NUCLEOTIDE SEQUENCE [LARGE SCALE GENOMIC DNA]</scope>
    <source>
        <tissue evidence="1">Muscle</tissue>
    </source>
</reference>
<name>A0A5B7IIC1_PORTR</name>
<dbReference type="EMBL" id="VSRR010067739">
    <property type="protein sequence ID" value="MPC85231.1"/>
    <property type="molecule type" value="Genomic_DNA"/>
</dbReference>
<proteinExistence type="predicted"/>